<keyword evidence="1" id="KW-1133">Transmembrane helix</keyword>
<accession>A0ABS1T3D5</accession>
<gene>
    <name evidence="2" type="ORF">JMA39_18465</name>
</gene>
<comment type="caution">
    <text evidence="2">The sequence shown here is derived from an EMBL/GenBank/DDBJ whole genome shotgun (WGS) entry which is preliminary data.</text>
</comment>
<keyword evidence="1" id="KW-0812">Transmembrane</keyword>
<evidence type="ECO:0000313" key="3">
    <source>
        <dbReference type="Proteomes" id="UP000604898"/>
    </source>
</evidence>
<sequence length="81" mass="9132">MFVLLGINLFGCIAIALRTSGNLPYLLFGNLLFFIIFVFSITAVKNHNCNHHEQEEVFQYGVHQQGDKLDIGVDARCDICD</sequence>
<reference evidence="2 3" key="1">
    <citation type="submission" date="2021-01" db="EMBL/GenBank/DDBJ databases">
        <title>Genome sequence of Shewanella schlegeliana JCM 11561.</title>
        <authorList>
            <person name="Zhang H."/>
            <person name="Li C."/>
        </authorList>
    </citation>
    <scope>NUCLEOTIDE SEQUENCE [LARGE SCALE GENOMIC DNA]</scope>
    <source>
        <strain evidence="2 3">JCM 11561</strain>
    </source>
</reference>
<evidence type="ECO:0000256" key="1">
    <source>
        <dbReference type="SAM" id="Phobius"/>
    </source>
</evidence>
<dbReference type="Proteomes" id="UP000604898">
    <property type="component" value="Unassembled WGS sequence"/>
</dbReference>
<proteinExistence type="predicted"/>
<keyword evidence="1" id="KW-0472">Membrane</keyword>
<dbReference type="EMBL" id="JAESVD010000013">
    <property type="protein sequence ID" value="MBL4915085.1"/>
    <property type="molecule type" value="Genomic_DNA"/>
</dbReference>
<protein>
    <submittedName>
        <fullName evidence="2">Uncharacterized protein</fullName>
    </submittedName>
</protein>
<feature type="transmembrane region" description="Helical" evidence="1">
    <location>
        <begin position="26"/>
        <end position="44"/>
    </location>
</feature>
<evidence type="ECO:0000313" key="2">
    <source>
        <dbReference type="EMBL" id="MBL4915085.1"/>
    </source>
</evidence>
<keyword evidence="3" id="KW-1185">Reference proteome</keyword>
<organism evidence="2 3">
    <name type="scientific">Shewanella schlegeliana</name>
    <dbReference type="NCBI Taxonomy" id="190308"/>
    <lineage>
        <taxon>Bacteria</taxon>
        <taxon>Pseudomonadati</taxon>
        <taxon>Pseudomonadota</taxon>
        <taxon>Gammaproteobacteria</taxon>
        <taxon>Alteromonadales</taxon>
        <taxon>Shewanellaceae</taxon>
        <taxon>Shewanella</taxon>
    </lineage>
</organism>
<dbReference type="RefSeq" id="WP_202723357.1">
    <property type="nucleotide sequence ID" value="NZ_JAESVD010000013.1"/>
</dbReference>
<name>A0ABS1T3D5_9GAMM</name>